<feature type="transmembrane region" description="Helical" evidence="2">
    <location>
        <begin position="12"/>
        <end position="36"/>
    </location>
</feature>
<comment type="catalytic activity">
    <reaction evidence="1">
        <text>Hydrolysis of proteins in presence of ATP.</text>
        <dbReference type="EC" id="3.4.21.53"/>
    </reaction>
</comment>
<proteinExistence type="inferred from homology"/>
<feature type="active site" evidence="1">
    <location>
        <position position="240"/>
    </location>
</feature>
<protein>
    <recommendedName>
        <fullName evidence="1">endopeptidase La</fullName>
        <ecNumber evidence="1">3.4.21.53</ecNumber>
    </recommendedName>
</protein>
<keyword evidence="5" id="KW-1185">Reference proteome</keyword>
<keyword evidence="1" id="KW-0720">Serine protease</keyword>
<dbReference type="PROSITE" id="PS51786">
    <property type="entry name" value="LON_PROTEOLYTIC"/>
    <property type="match status" value="1"/>
</dbReference>
<comment type="similarity">
    <text evidence="1">Belongs to the peptidase S16 family.</text>
</comment>
<evidence type="ECO:0000256" key="2">
    <source>
        <dbReference type="SAM" id="Phobius"/>
    </source>
</evidence>
<dbReference type="InterPro" id="IPR014721">
    <property type="entry name" value="Ribsml_uS5_D2-typ_fold_subgr"/>
</dbReference>
<dbReference type="InterPro" id="IPR020568">
    <property type="entry name" value="Ribosomal_Su5_D2-typ_SF"/>
</dbReference>
<dbReference type="InterPro" id="IPR001478">
    <property type="entry name" value="PDZ"/>
</dbReference>
<keyword evidence="2" id="KW-0812">Transmembrane</keyword>
<dbReference type="GO" id="GO:0006508">
    <property type="term" value="P:proteolysis"/>
    <property type="evidence" value="ECO:0007669"/>
    <property type="project" value="UniProtKB-KW"/>
</dbReference>
<dbReference type="SUPFAM" id="SSF54211">
    <property type="entry name" value="Ribosomal protein S5 domain 2-like"/>
    <property type="match status" value="1"/>
</dbReference>
<evidence type="ECO:0000259" key="3">
    <source>
        <dbReference type="PROSITE" id="PS51786"/>
    </source>
</evidence>
<accession>A0ABV4D3X7</accession>
<organism evidence="4 5">
    <name type="scientific">Lactococcus ileimucosae</name>
    <dbReference type="NCBI Taxonomy" id="2941329"/>
    <lineage>
        <taxon>Bacteria</taxon>
        <taxon>Bacillati</taxon>
        <taxon>Bacillota</taxon>
        <taxon>Bacilli</taxon>
        <taxon>Lactobacillales</taxon>
        <taxon>Streptococcaceae</taxon>
        <taxon>Lactococcus</taxon>
    </lineage>
</organism>
<keyword evidence="1 4" id="KW-0378">Hydrolase</keyword>
<evidence type="ECO:0000256" key="1">
    <source>
        <dbReference type="PROSITE-ProRule" id="PRU01122"/>
    </source>
</evidence>
<dbReference type="PANTHER" id="PTHR10046">
    <property type="entry name" value="ATP DEPENDENT LON PROTEASE FAMILY MEMBER"/>
    <property type="match status" value="1"/>
</dbReference>
<dbReference type="EMBL" id="JBCLSH010000003">
    <property type="protein sequence ID" value="MEY8442987.1"/>
    <property type="molecule type" value="Genomic_DNA"/>
</dbReference>
<gene>
    <name evidence="4" type="ORF">AALA52_01750</name>
</gene>
<dbReference type="Pfam" id="PF05362">
    <property type="entry name" value="Lon_C"/>
    <property type="match status" value="1"/>
</dbReference>
<comment type="caution">
    <text evidence="4">The sequence shown here is derived from an EMBL/GenBank/DDBJ whole genome shotgun (WGS) entry which is preliminary data.</text>
</comment>
<dbReference type="NCBIfam" id="NF041438">
    <property type="entry name" value="SepM_fam_S16"/>
    <property type="match status" value="1"/>
</dbReference>
<sequence length="347" mass="37928">MKNKDIKNKRKLKLFLSIGIPLIFIVGLFFPLPYYIEQPGGAIPVNQMVEVSGTKDEHKGNFYLTTVEMVRANAANMLYSMSNPFATVLSSQEMTGGLTNQQFDLVNQFYMQTAQNTAIYQAFKLAGKPYEMKYQGVYVLSISEDSTFKNDLQLSDTITEVNGKTFKSSADMIKYVAQQKVGDNVTIKYTRMDGSQHEATGKYIKLSNGKTGIGIGLVDHTEVVTHPQVKIDAGSIGGPSAGMMFTLEIYSQITGKDLRRGREIAGTGTINEDGSIGQIGGVDKKVATASQEGAKIFLCPDETAEQTKASGTTNNYTDALAAAKKLNTDMKIVPVKTIQDALNYLEK</sequence>
<dbReference type="Proteomes" id="UP001565283">
    <property type="component" value="Unassembled WGS sequence"/>
</dbReference>
<evidence type="ECO:0000313" key="5">
    <source>
        <dbReference type="Proteomes" id="UP001565283"/>
    </source>
</evidence>
<dbReference type="InterPro" id="IPR027065">
    <property type="entry name" value="Lon_Prtase"/>
</dbReference>
<dbReference type="EC" id="3.4.21.53" evidence="1"/>
<keyword evidence="1 4" id="KW-0645">Protease</keyword>
<evidence type="ECO:0000313" key="4">
    <source>
        <dbReference type="EMBL" id="MEY8442987.1"/>
    </source>
</evidence>
<keyword evidence="2" id="KW-1133">Transmembrane helix</keyword>
<keyword evidence="2" id="KW-0472">Membrane</keyword>
<dbReference type="InterPro" id="IPR008269">
    <property type="entry name" value="Lon_proteolytic"/>
</dbReference>
<dbReference type="Pfam" id="PF13180">
    <property type="entry name" value="PDZ_2"/>
    <property type="match status" value="1"/>
</dbReference>
<name>A0ABV4D3X7_9LACT</name>
<feature type="active site" evidence="1">
    <location>
        <position position="285"/>
    </location>
</feature>
<dbReference type="RefSeq" id="WP_251713078.1">
    <property type="nucleotide sequence ID" value="NZ_CALPDE010000015.1"/>
</dbReference>
<dbReference type="Gene3D" id="3.30.230.10">
    <property type="match status" value="1"/>
</dbReference>
<reference evidence="4 5" key="1">
    <citation type="submission" date="2024-03" db="EMBL/GenBank/DDBJ databases">
        <title>Mouse gut bacterial collection (mGBC) of GemPharmatech.</title>
        <authorList>
            <person name="He Y."/>
            <person name="Dong L."/>
            <person name="Wu D."/>
            <person name="Gao X."/>
            <person name="Lin Z."/>
        </authorList>
    </citation>
    <scope>NUCLEOTIDE SEQUENCE [LARGE SCALE GENOMIC DNA]</scope>
    <source>
        <strain evidence="4 5">61-15</strain>
    </source>
</reference>
<feature type="domain" description="Lon proteolytic" evidence="3">
    <location>
        <begin position="232"/>
        <end position="347"/>
    </location>
</feature>
<dbReference type="GO" id="GO:0008233">
    <property type="term" value="F:peptidase activity"/>
    <property type="evidence" value="ECO:0007669"/>
    <property type="project" value="UniProtKB-KW"/>
</dbReference>